<protein>
    <recommendedName>
        <fullName evidence="5">LigA protein</fullName>
    </recommendedName>
</protein>
<evidence type="ECO:0000313" key="4">
    <source>
        <dbReference type="Proteomes" id="UP000317881"/>
    </source>
</evidence>
<dbReference type="Proteomes" id="UP000317881">
    <property type="component" value="Unassembled WGS sequence"/>
</dbReference>
<sequence length="416" mass="43393">MPTGHQDDPFEDRLGAALRQTGDTFDTDRPALIAAGQARGRKLRLRRRAAVVGGAASIALVGIAGALVLPKGGTEAVGSGPTPSAPASSTAPQTVSAERLIATLKQLLPEGKVSGAEAWGGGGVHSMPSVRLVHDDGEGGGAISVGLNRVEPGSAAAREAVSCPDKVYVPYDSCRTSRLSDGSMLMLFQGYEYPDRRVDTKLWRAELITPEGEQVSVMEWNAEAEKDAPITRAEPPLSLEELRAVATAPQWRALVPATSDGSKKAGASGKPADPAPTFTGSAVDMLVPLLPKGVKVVSRGGEGDFGYVVVDDGKGQSLVQVNVQPDMRDVANELYGGAETLPDGTLVATQQGPGEKGGAGVVMWTADTMRTDGFRVVISAFNSGAQHTAATREAPALTIEQLREIALDPKWSTQLK</sequence>
<evidence type="ECO:0000256" key="2">
    <source>
        <dbReference type="SAM" id="Phobius"/>
    </source>
</evidence>
<keyword evidence="2" id="KW-1133">Transmembrane helix</keyword>
<proteinExistence type="predicted"/>
<dbReference type="AlphaFoldDB" id="A0A4Y3VFV4"/>
<accession>A0A4Y3VFV4</accession>
<feature type="compositionally biased region" description="Low complexity" evidence="1">
    <location>
        <begin position="76"/>
        <end position="94"/>
    </location>
</feature>
<dbReference type="EMBL" id="BJND01000023">
    <property type="protein sequence ID" value="GEC05774.1"/>
    <property type="molecule type" value="Genomic_DNA"/>
</dbReference>
<dbReference type="RefSeq" id="WP_141310404.1">
    <property type="nucleotide sequence ID" value="NZ_BJND01000023.1"/>
</dbReference>
<feature type="region of interest" description="Disordered" evidence="1">
    <location>
        <begin position="74"/>
        <end position="94"/>
    </location>
</feature>
<name>A0A4Y3VFV4_9ACTN</name>
<keyword evidence="4" id="KW-1185">Reference proteome</keyword>
<keyword evidence="2" id="KW-0812">Transmembrane</keyword>
<keyword evidence="2" id="KW-0472">Membrane</keyword>
<dbReference type="OrthoDB" id="3686068at2"/>
<reference evidence="3 4" key="1">
    <citation type="submission" date="2019-06" db="EMBL/GenBank/DDBJ databases">
        <title>Whole genome shotgun sequence of Streptomyces spinoverrucosus NBRC 14228.</title>
        <authorList>
            <person name="Hosoyama A."/>
            <person name="Uohara A."/>
            <person name="Ohji S."/>
            <person name="Ichikawa N."/>
        </authorList>
    </citation>
    <scope>NUCLEOTIDE SEQUENCE [LARGE SCALE GENOMIC DNA]</scope>
    <source>
        <strain evidence="3 4">NBRC 14228</strain>
    </source>
</reference>
<organism evidence="3 4">
    <name type="scientific">Streptomyces spinoverrucosus</name>
    <dbReference type="NCBI Taxonomy" id="284043"/>
    <lineage>
        <taxon>Bacteria</taxon>
        <taxon>Bacillati</taxon>
        <taxon>Actinomycetota</taxon>
        <taxon>Actinomycetes</taxon>
        <taxon>Kitasatosporales</taxon>
        <taxon>Streptomycetaceae</taxon>
        <taxon>Streptomyces</taxon>
    </lineage>
</organism>
<gene>
    <name evidence="3" type="ORF">SSP24_34290</name>
</gene>
<comment type="caution">
    <text evidence="3">The sequence shown here is derived from an EMBL/GenBank/DDBJ whole genome shotgun (WGS) entry which is preliminary data.</text>
</comment>
<evidence type="ECO:0008006" key="5">
    <source>
        <dbReference type="Google" id="ProtNLM"/>
    </source>
</evidence>
<evidence type="ECO:0000256" key="1">
    <source>
        <dbReference type="SAM" id="MobiDB-lite"/>
    </source>
</evidence>
<feature type="transmembrane region" description="Helical" evidence="2">
    <location>
        <begin position="49"/>
        <end position="69"/>
    </location>
</feature>
<evidence type="ECO:0000313" key="3">
    <source>
        <dbReference type="EMBL" id="GEC05774.1"/>
    </source>
</evidence>